<comment type="caution">
    <text evidence="1">The sequence shown here is derived from an EMBL/GenBank/DDBJ whole genome shotgun (WGS) entry which is preliminary data.</text>
</comment>
<gene>
    <name evidence="1" type="ORF">LCGC14_2108230</name>
</gene>
<name>A0A0F9E7S3_9ZZZZ</name>
<accession>A0A0F9E7S3</accession>
<evidence type="ECO:0000313" key="1">
    <source>
        <dbReference type="EMBL" id="KKL70108.1"/>
    </source>
</evidence>
<organism evidence="1">
    <name type="scientific">marine sediment metagenome</name>
    <dbReference type="NCBI Taxonomy" id="412755"/>
    <lineage>
        <taxon>unclassified sequences</taxon>
        <taxon>metagenomes</taxon>
        <taxon>ecological metagenomes</taxon>
    </lineage>
</organism>
<dbReference type="AlphaFoldDB" id="A0A0F9E7S3"/>
<dbReference type="EMBL" id="LAZR01025995">
    <property type="protein sequence ID" value="KKL70108.1"/>
    <property type="molecule type" value="Genomic_DNA"/>
</dbReference>
<protein>
    <submittedName>
        <fullName evidence="1">Uncharacterized protein</fullName>
    </submittedName>
</protein>
<sequence>MSKVNHDLRSNKGRTIYMPEYYSGESGWANLDIPNVYAADDASPLYPRETRLVTGNRVFYYGTYNGVVTSTGTSVTATNGDDLAGKFLFSYATQDDMATGLLVRKLANELHIVYNTTISKTPAARAEDYYSGGWVTGKDTAPSDERMFGRRIVKHTYQATGTSFAIFNSSTGLYTLVDLTAYTFVSILELDQPVINAKTTMATTICANEYKEVCWQNDTAYAGYMGSVGACMHNDPTATRSVWLQTYGDMFMPHYEAEAIGSTSNERTLVLNSDGSVQGRTASYDRFSSFRPIVGYLKYNTIFASGSGANEGLPMMFVTLKQ</sequence>
<proteinExistence type="predicted"/>
<reference evidence="1" key="1">
    <citation type="journal article" date="2015" name="Nature">
        <title>Complex archaea that bridge the gap between prokaryotes and eukaryotes.</title>
        <authorList>
            <person name="Spang A."/>
            <person name="Saw J.H."/>
            <person name="Jorgensen S.L."/>
            <person name="Zaremba-Niedzwiedzka K."/>
            <person name="Martijn J."/>
            <person name="Lind A.E."/>
            <person name="van Eijk R."/>
            <person name="Schleper C."/>
            <person name="Guy L."/>
            <person name="Ettema T.J."/>
        </authorList>
    </citation>
    <scope>NUCLEOTIDE SEQUENCE</scope>
</reference>